<evidence type="ECO:0000313" key="2">
    <source>
        <dbReference type="Proteomes" id="UP000022082"/>
    </source>
</evidence>
<dbReference type="AlphaFoldDB" id="A0A016AEX3"/>
<gene>
    <name evidence="1" type="ORF">M136_3769</name>
</gene>
<dbReference type="RefSeq" id="WP_005821775.1">
    <property type="nucleotide sequence ID" value="NZ_JGDJ01000262.1"/>
</dbReference>
<dbReference type="Proteomes" id="UP000022082">
    <property type="component" value="Unassembled WGS sequence"/>
</dbReference>
<dbReference type="EMBL" id="JGDJ01000262">
    <property type="protein sequence ID" value="EXZ26991.1"/>
    <property type="molecule type" value="Genomic_DNA"/>
</dbReference>
<reference evidence="1 2" key="1">
    <citation type="submission" date="2014-02" db="EMBL/GenBank/DDBJ databases">
        <authorList>
            <person name="Sears C."/>
            <person name="Carroll K."/>
            <person name="Sack B.R."/>
            <person name="Qadri F."/>
            <person name="Myers L.L."/>
            <person name="Chung G.-T."/>
            <person name="Escheverria P."/>
            <person name="Fraser C.M."/>
            <person name="Sadzewicz L."/>
            <person name="Shefchek K.A."/>
            <person name="Tallon L."/>
            <person name="Das S.P."/>
            <person name="Daugherty S."/>
            <person name="Mongodin E.F."/>
        </authorList>
    </citation>
    <scope>NUCLEOTIDE SEQUENCE [LARGE SCALE GENOMIC DNA]</scope>
    <source>
        <strain evidence="1 2">S36L11</strain>
    </source>
</reference>
<proteinExistence type="predicted"/>
<sequence>MKDNSFQAAIKSYLDERAKADELFAKAYNKENKSIDECCSYILGEAKKRGNAVAISDAEVFGMAVHYYDEDNIKVEKIPANTGSSVSGLSASTVLTEEDKEKAREAALRRLEEEQYALLKKKPTRAKKEIIEVQQMSLF</sequence>
<protein>
    <submittedName>
        <fullName evidence="1">PcfK-like family protein</fullName>
    </submittedName>
</protein>
<organism evidence="1 2">
    <name type="scientific">Bacteroides fragilis str. S36L11</name>
    <dbReference type="NCBI Taxonomy" id="1339327"/>
    <lineage>
        <taxon>Bacteria</taxon>
        <taxon>Pseudomonadati</taxon>
        <taxon>Bacteroidota</taxon>
        <taxon>Bacteroidia</taxon>
        <taxon>Bacteroidales</taxon>
        <taxon>Bacteroidaceae</taxon>
        <taxon>Bacteroides</taxon>
    </lineage>
</organism>
<accession>A0A016AEX3</accession>
<dbReference type="InterPro" id="IPR025624">
    <property type="entry name" value="PcfK"/>
</dbReference>
<dbReference type="Pfam" id="PF14058">
    <property type="entry name" value="PcfK"/>
    <property type="match status" value="1"/>
</dbReference>
<dbReference type="PATRIC" id="fig|1339327.3.peg.4301"/>
<name>A0A016AEX3_BACFG</name>
<comment type="caution">
    <text evidence="1">The sequence shown here is derived from an EMBL/GenBank/DDBJ whole genome shotgun (WGS) entry which is preliminary data.</text>
</comment>
<evidence type="ECO:0000313" key="1">
    <source>
        <dbReference type="EMBL" id="EXZ26991.1"/>
    </source>
</evidence>